<organism evidence="3 4">
    <name type="scientific">Bifidobacterium pseudolongum subsp. pseudolongum</name>
    <dbReference type="NCBI Taxonomy" id="31954"/>
    <lineage>
        <taxon>Bacteria</taxon>
        <taxon>Bacillati</taxon>
        <taxon>Actinomycetota</taxon>
        <taxon>Actinomycetes</taxon>
        <taxon>Bifidobacteriales</taxon>
        <taxon>Bifidobacteriaceae</taxon>
        <taxon>Bifidobacterium</taxon>
    </lineage>
</organism>
<dbReference type="Gene3D" id="3.40.50.2300">
    <property type="match status" value="3"/>
</dbReference>
<dbReference type="EMBL" id="RYUN01000007">
    <property type="protein sequence ID" value="RYQ20350.1"/>
    <property type="molecule type" value="Genomic_DNA"/>
</dbReference>
<keyword evidence="2" id="KW-0732">Signal</keyword>
<evidence type="ECO:0000313" key="4">
    <source>
        <dbReference type="Proteomes" id="UP000294221"/>
    </source>
</evidence>
<dbReference type="InterPro" id="IPR028082">
    <property type="entry name" value="Peripla_BP_I"/>
</dbReference>
<feature type="compositionally biased region" description="Basic and acidic residues" evidence="1">
    <location>
        <begin position="380"/>
        <end position="391"/>
    </location>
</feature>
<evidence type="ECO:0000256" key="1">
    <source>
        <dbReference type="SAM" id="MobiDB-lite"/>
    </source>
</evidence>
<sequence>MVGIRSISNARRLLAAAVCLCMALPLGACGSRSDPAPTNTITVAGETRFTGSVAMFLPNDVFTVSQDVPLNSWHDFADATTDSLEDRGFEADHVRTYADADLERQSHRVQDYVVDALDGSTDSAGADPDAQSMTLVVAPAAPMTDTVKRYGDYATQSLAQGADAEKNTTDAPLDESLSRMSRALGLAKKAGMHVVVLATPLPGFTPDAFVSLCSAREIGRLQARQLVSKLQLDSVSRYNPKYIEILLPYTEDSDHLELDAAFAREAFSGVWEVIGPYFRSGVVLSPSMKTTASTTAQDWRDVTIEAADTDGIEEEFRQRLGQPANGEGHVRIDGVIAMNDYVANGVVKGLNALKYTGSAADINPSITIGDIVGNIAGRQDLQKSRVPDPKRAPSPGTPEEVRQKNQKAQNRWPIVTGFGAYISAMPNIVNGKQWATGLVDRFANATNLARMCMAFAQGDSLDSLDFVSMQDLYGQNVPTMSLPLLSVSAGNMKTELIDPGYITLAEAGL</sequence>
<comment type="caution">
    <text evidence="3">The sequence shown here is derived from an EMBL/GenBank/DDBJ whole genome shotgun (WGS) entry which is preliminary data.</text>
</comment>
<evidence type="ECO:0000256" key="2">
    <source>
        <dbReference type="SAM" id="SignalP"/>
    </source>
</evidence>
<dbReference type="Proteomes" id="UP000294221">
    <property type="component" value="Unassembled WGS sequence"/>
</dbReference>
<feature type="signal peptide" evidence="2">
    <location>
        <begin position="1"/>
        <end position="28"/>
    </location>
</feature>
<dbReference type="AlphaFoldDB" id="A0A4Q5A7S3"/>
<feature type="region of interest" description="Disordered" evidence="1">
    <location>
        <begin position="379"/>
        <end position="408"/>
    </location>
</feature>
<accession>A0A4Q5A7S3</accession>
<evidence type="ECO:0000313" key="3">
    <source>
        <dbReference type="EMBL" id="RYQ20350.1"/>
    </source>
</evidence>
<reference evidence="3 4" key="1">
    <citation type="submission" date="2018-12" db="EMBL/GenBank/DDBJ databases">
        <title>Unveiling genomic diversity among members of the Bifidobacterium pseudolongum species, a widely distributed gut commensal of the animal kingdom.</title>
        <authorList>
            <person name="Lugli G.A."/>
            <person name="Duranti S."/>
            <person name="Albert K."/>
            <person name="Mancabelli L."/>
            <person name="Napoli S."/>
            <person name="Viappiani A."/>
            <person name="Anzalone R."/>
            <person name="Longhi G."/>
            <person name="Milani C."/>
            <person name="Turroni F."/>
            <person name="Alessandri G."/>
            <person name="Sela D.A."/>
            <person name="Van Sinderen D."/>
            <person name="Ventura M."/>
        </authorList>
    </citation>
    <scope>NUCLEOTIDE SEQUENCE [LARGE SCALE GENOMIC DNA]</scope>
    <source>
        <strain evidence="3 4">2054B</strain>
    </source>
</reference>
<dbReference type="SUPFAM" id="SSF53822">
    <property type="entry name" value="Periplasmic binding protein-like I"/>
    <property type="match status" value="1"/>
</dbReference>
<feature type="chain" id="PRO_5038575531" evidence="2">
    <location>
        <begin position="29"/>
        <end position="509"/>
    </location>
</feature>
<protein>
    <submittedName>
        <fullName evidence="3">ABC-type xylose transport system protein</fullName>
    </submittedName>
</protein>
<proteinExistence type="predicted"/>
<gene>
    <name evidence="3" type="ORF">PG2054B_0804</name>
</gene>
<name>A0A4Q5A7S3_9BIFI</name>